<dbReference type="PANTHER" id="PTHR48207:SF3">
    <property type="entry name" value="SUCCINATE--HYDROXYMETHYLGLUTARATE COA-TRANSFERASE"/>
    <property type="match status" value="1"/>
</dbReference>
<protein>
    <submittedName>
        <fullName evidence="2">L-carnitine dehydratase/bile acid-inducible protein F</fullName>
    </submittedName>
</protein>
<dbReference type="EMBL" id="CABVPN010000003">
    <property type="protein sequence ID" value="VWB22818.1"/>
    <property type="molecule type" value="Genomic_DNA"/>
</dbReference>
<organism evidence="2 3">
    <name type="scientific">Burkholderia diffusa</name>
    <dbReference type="NCBI Taxonomy" id="488732"/>
    <lineage>
        <taxon>Bacteria</taxon>
        <taxon>Pseudomonadati</taxon>
        <taxon>Pseudomonadota</taxon>
        <taxon>Betaproteobacteria</taxon>
        <taxon>Burkholderiales</taxon>
        <taxon>Burkholderiaceae</taxon>
        <taxon>Burkholderia</taxon>
        <taxon>Burkholderia cepacia complex</taxon>
    </lineage>
</organism>
<evidence type="ECO:0000313" key="2">
    <source>
        <dbReference type="EMBL" id="VWB22818.1"/>
    </source>
</evidence>
<dbReference type="Gene3D" id="3.30.1540.10">
    <property type="entry name" value="formyl-coa transferase, domain 3"/>
    <property type="match status" value="1"/>
</dbReference>
<evidence type="ECO:0000313" key="3">
    <source>
        <dbReference type="Proteomes" id="UP000494125"/>
    </source>
</evidence>
<dbReference type="InterPro" id="IPR003673">
    <property type="entry name" value="CoA-Trfase_fam_III"/>
</dbReference>
<dbReference type="AlphaFoldDB" id="A0A6P2HZM0"/>
<keyword evidence="1" id="KW-0808">Transferase</keyword>
<keyword evidence="3" id="KW-1185">Reference proteome</keyword>
<sequence>MKGDDSTMGALSHIRVLDLTRVLAGPWCAQTLADFGADVIKVERPGAGDDTRHWGPPYLKDANGDDTAEAAYYLAANRNKRSVTVDIATPEGQQIVRELAAQSDVVLENYKVGQLKKYGLDYESLRAVKPDLVYCSVTGFGQTGPYAHRAGYDFIVQGIGGFMSITGERDSEPGGGPQKAGVAIADLATGLYSTIAVLAALAHRDRTGEGQYIDMALLDVQVALLANMNTNFLASGKPPVRWGNAHPNIVPYQTFQTSDGWIIVAVGNDGQFRKFVEAGGRPELADDERFATNPSRVRHRDTLVPILAEMVKTRGKADWIGALEAAGVPCGPINELDEVFDNEQVVARGMQVSLPHPCGADVKLVRNPIRMSATPPDARTAPPLLGAQTEDVLRDMLGYDEARIAALKAKQAI</sequence>
<dbReference type="SUPFAM" id="SSF89796">
    <property type="entry name" value="CoA-transferase family III (CaiB/BaiF)"/>
    <property type="match status" value="1"/>
</dbReference>
<accession>A0A6P2HZM0</accession>
<dbReference type="PANTHER" id="PTHR48207">
    <property type="entry name" value="SUCCINATE--HYDROXYMETHYLGLUTARATE COA-TRANSFERASE"/>
    <property type="match status" value="1"/>
</dbReference>
<dbReference type="InterPro" id="IPR050483">
    <property type="entry name" value="CoA-transferase_III_domain"/>
</dbReference>
<dbReference type="Proteomes" id="UP000494125">
    <property type="component" value="Unassembled WGS sequence"/>
</dbReference>
<gene>
    <name evidence="2" type="ORF">BDI24065_00917</name>
</gene>
<name>A0A6P2HZM0_9BURK</name>
<dbReference type="Gene3D" id="3.40.50.10540">
    <property type="entry name" value="Crotonobetainyl-coa:carnitine coa-transferase, domain 1"/>
    <property type="match status" value="1"/>
</dbReference>
<evidence type="ECO:0000256" key="1">
    <source>
        <dbReference type="ARBA" id="ARBA00022679"/>
    </source>
</evidence>
<dbReference type="InterPro" id="IPR044855">
    <property type="entry name" value="CoA-Trfase_III_dom3_sf"/>
</dbReference>
<proteinExistence type="predicted"/>
<dbReference type="InterPro" id="IPR023606">
    <property type="entry name" value="CoA-Trfase_III_dom_1_sf"/>
</dbReference>
<reference evidence="2 3" key="1">
    <citation type="submission" date="2019-09" db="EMBL/GenBank/DDBJ databases">
        <authorList>
            <person name="Depoorter E."/>
        </authorList>
    </citation>
    <scope>NUCLEOTIDE SEQUENCE [LARGE SCALE GENOMIC DNA]</scope>
    <source>
        <strain evidence="2">LMG 24065</strain>
    </source>
</reference>
<dbReference type="GO" id="GO:0008410">
    <property type="term" value="F:CoA-transferase activity"/>
    <property type="evidence" value="ECO:0007669"/>
    <property type="project" value="TreeGrafter"/>
</dbReference>
<dbReference type="Pfam" id="PF02515">
    <property type="entry name" value="CoA_transf_3"/>
    <property type="match status" value="1"/>
</dbReference>